<evidence type="ECO:0000313" key="11">
    <source>
        <dbReference type="Proteomes" id="UP000398389"/>
    </source>
</evidence>
<evidence type="ECO:0000256" key="5">
    <source>
        <dbReference type="ARBA" id="ARBA00022692"/>
    </source>
</evidence>
<evidence type="ECO:0000256" key="8">
    <source>
        <dbReference type="RuleBase" id="RU368066"/>
    </source>
</evidence>
<dbReference type="PANTHER" id="PTHR12385">
    <property type="entry name" value="CHOLINE TRANSPORTER-LIKE (SLC FAMILY 44)"/>
    <property type="match status" value="1"/>
</dbReference>
<reference evidence="10 11" key="1">
    <citation type="submission" date="2019-09" db="EMBL/GenBank/DDBJ databases">
        <authorList>
            <person name="Brejova B."/>
        </authorList>
    </citation>
    <scope>NUCLEOTIDE SEQUENCE [LARGE SCALE GENOMIC DNA]</scope>
</reference>
<feature type="transmembrane region" description="Helical" evidence="8">
    <location>
        <begin position="136"/>
        <end position="157"/>
    </location>
</feature>
<evidence type="ECO:0000256" key="1">
    <source>
        <dbReference type="ARBA" id="ARBA00002957"/>
    </source>
</evidence>
<dbReference type="GO" id="GO:0022857">
    <property type="term" value="F:transmembrane transporter activity"/>
    <property type="evidence" value="ECO:0007669"/>
    <property type="project" value="UniProtKB-UniRule"/>
</dbReference>
<feature type="transmembrane region" description="Helical" evidence="8">
    <location>
        <begin position="164"/>
        <end position="183"/>
    </location>
</feature>
<comment type="function">
    <text evidence="1 8">Probably involved in transport through the plasma membrane.</text>
</comment>
<keyword evidence="7 8" id="KW-0472">Membrane</keyword>
<accession>A0A5E8BT09</accession>
<feature type="transmembrane region" description="Helical" evidence="8">
    <location>
        <begin position="92"/>
        <end position="113"/>
    </location>
</feature>
<keyword evidence="5 8" id="KW-0812">Transmembrane</keyword>
<feature type="transmembrane region" description="Helical" evidence="8">
    <location>
        <begin position="448"/>
        <end position="468"/>
    </location>
</feature>
<evidence type="ECO:0000256" key="6">
    <source>
        <dbReference type="ARBA" id="ARBA00022989"/>
    </source>
</evidence>
<feature type="transmembrane region" description="Helical" evidence="8">
    <location>
        <begin position="380"/>
        <end position="402"/>
    </location>
</feature>
<comment type="similarity">
    <text evidence="3 8">Belongs to the CTL (choline transporter-like) family.</text>
</comment>
<evidence type="ECO:0000256" key="9">
    <source>
        <dbReference type="SAM" id="MobiDB-lite"/>
    </source>
</evidence>
<evidence type="ECO:0000256" key="3">
    <source>
        <dbReference type="ARBA" id="ARBA00007168"/>
    </source>
</evidence>
<organism evidence="10 11">
    <name type="scientific">Magnusiomyces paraingens</name>
    <dbReference type="NCBI Taxonomy" id="2606893"/>
    <lineage>
        <taxon>Eukaryota</taxon>
        <taxon>Fungi</taxon>
        <taxon>Dikarya</taxon>
        <taxon>Ascomycota</taxon>
        <taxon>Saccharomycotina</taxon>
        <taxon>Dipodascomycetes</taxon>
        <taxon>Dipodascales</taxon>
        <taxon>Dipodascaceae</taxon>
        <taxon>Magnusiomyces</taxon>
    </lineage>
</organism>
<gene>
    <name evidence="10" type="ORF">SAPINGB_P003238</name>
</gene>
<keyword evidence="6 8" id="KW-1133">Transmembrane helix</keyword>
<dbReference type="AlphaFoldDB" id="A0A5E8BT09"/>
<evidence type="ECO:0000256" key="2">
    <source>
        <dbReference type="ARBA" id="ARBA00004651"/>
    </source>
</evidence>
<dbReference type="InterPro" id="IPR007603">
    <property type="entry name" value="Choline_transptr-like"/>
</dbReference>
<dbReference type="Pfam" id="PF04515">
    <property type="entry name" value="Choline_transpo"/>
    <property type="match status" value="1"/>
</dbReference>
<comment type="subcellular location">
    <subcellularLocation>
        <location evidence="2 8">Cell membrane</location>
        <topology evidence="2 8">Multi-pass membrane protein</topology>
    </subcellularLocation>
</comment>
<dbReference type="GeneID" id="43582056"/>
<proteinExistence type="inferred from homology"/>
<dbReference type="GO" id="GO:0005886">
    <property type="term" value="C:plasma membrane"/>
    <property type="evidence" value="ECO:0007669"/>
    <property type="project" value="UniProtKB-SubCell"/>
</dbReference>
<keyword evidence="11" id="KW-1185">Reference proteome</keyword>
<dbReference type="RefSeq" id="XP_031853847.1">
    <property type="nucleotide sequence ID" value="XM_031997956.1"/>
</dbReference>
<feature type="transmembrane region" description="Helical" evidence="8">
    <location>
        <begin position="339"/>
        <end position="360"/>
    </location>
</feature>
<feature type="region of interest" description="Disordered" evidence="9">
    <location>
        <begin position="1"/>
        <end position="70"/>
    </location>
</feature>
<protein>
    <recommendedName>
        <fullName evidence="4 8">Protein PNS1</fullName>
    </recommendedName>
</protein>
<feature type="compositionally biased region" description="Low complexity" evidence="9">
    <location>
        <begin position="1"/>
        <end position="21"/>
    </location>
</feature>
<name>A0A5E8BT09_9ASCO</name>
<sequence>MSAQNYQQGYSAQPQQQQGYSAPPPPAYDQQQQPQSTLSYNEHQQFDYDDSSTNALKPPPINYATKPQESGETFNDRFKVEKPKWNDIPFTLFFLLVVAGFIAIAVITLRAWAQTYGFQGKGIYSNNNSYSLDTNAAILFCFVTVVAFVFAIVLIALMRAFTKFFIYLAFIVSIIVGIGTAIFYLAMHYYSAGIVFLIFGVLQVFFFIGMRSRIPFATLVFGTIIDVTRSNPSIFGMALAGTIVSTAFSFLFSMVIVATYMKYDPNADNPGCNVSGGSCSNGKLIGVLVFVSFAGFYITEVIKNVTHTTICGIYGTWYYCSKSDQGMPRRPALGSLRRALTYSFGSISFGSLIVAIVNLIRYLLDFARSAAQQDMGNDIVRAILMCLVCFAQCFMGIIEWMVTYFNHYAYTFVALYGRAYIPAARDTWTVIRARGIDALINDCLIDHLLTFTQMLLGYLCAMMGYCFLRFTRPRYNSSGGYFAIITMYSMFIGIQVGATVMVAVRAGTATLFVALAKDPEVFRLSYPDTYHKMLETYPAVREKLNFRE</sequence>
<feature type="transmembrane region" description="Helical" evidence="8">
    <location>
        <begin position="234"/>
        <end position="261"/>
    </location>
</feature>
<feature type="transmembrane region" description="Helical" evidence="8">
    <location>
        <begin position="480"/>
        <end position="504"/>
    </location>
</feature>
<dbReference type="Proteomes" id="UP000398389">
    <property type="component" value="Unassembled WGS sequence"/>
</dbReference>
<dbReference type="EMBL" id="CABVLU010000002">
    <property type="protein sequence ID" value="VVT51863.1"/>
    <property type="molecule type" value="Genomic_DNA"/>
</dbReference>
<evidence type="ECO:0000313" key="10">
    <source>
        <dbReference type="EMBL" id="VVT51863.1"/>
    </source>
</evidence>
<dbReference type="OrthoDB" id="44736at2759"/>
<dbReference type="PANTHER" id="PTHR12385:SF4">
    <property type="entry name" value="PROTEIN PNS1"/>
    <property type="match status" value="1"/>
</dbReference>
<evidence type="ECO:0000256" key="4">
    <source>
        <dbReference type="ARBA" id="ARBA00015388"/>
    </source>
</evidence>
<feature type="transmembrane region" description="Helical" evidence="8">
    <location>
        <begin position="189"/>
        <end position="208"/>
    </location>
</feature>
<evidence type="ECO:0000256" key="7">
    <source>
        <dbReference type="ARBA" id="ARBA00023136"/>
    </source>
</evidence>